<dbReference type="EMBL" id="JAUSUC010000069">
    <property type="protein sequence ID" value="MDQ0216716.1"/>
    <property type="molecule type" value="Genomic_DNA"/>
</dbReference>
<dbReference type="RefSeq" id="WP_307258791.1">
    <property type="nucleotide sequence ID" value="NZ_JAUSUC010000069.1"/>
</dbReference>
<evidence type="ECO:0000256" key="1">
    <source>
        <dbReference type="ARBA" id="ARBA00001928"/>
    </source>
</evidence>
<evidence type="ECO:0000256" key="10">
    <source>
        <dbReference type="ARBA" id="ARBA00023264"/>
    </source>
</evidence>
<protein>
    <recommendedName>
        <fullName evidence="3">phosphatidylserine decarboxylase</fullName>
        <ecNumber evidence="3">4.1.1.65</ecNumber>
    </recommendedName>
</protein>
<comment type="cofactor">
    <cofactor evidence="1">
        <name>pyruvate</name>
        <dbReference type="ChEBI" id="CHEBI:15361"/>
    </cofactor>
</comment>
<dbReference type="GO" id="GO:0004609">
    <property type="term" value="F:phosphatidylserine decarboxylase activity"/>
    <property type="evidence" value="ECO:0007669"/>
    <property type="project" value="UniProtKB-EC"/>
</dbReference>
<evidence type="ECO:0000313" key="14">
    <source>
        <dbReference type="Proteomes" id="UP001237207"/>
    </source>
</evidence>
<keyword evidence="10" id="KW-1208">Phospholipid metabolism</keyword>
<evidence type="ECO:0000256" key="2">
    <source>
        <dbReference type="ARBA" id="ARBA00005189"/>
    </source>
</evidence>
<evidence type="ECO:0000256" key="7">
    <source>
        <dbReference type="ARBA" id="ARBA00023145"/>
    </source>
</evidence>
<dbReference type="PANTHER" id="PTHR10067">
    <property type="entry name" value="PHOSPHATIDYLSERINE DECARBOXYLASE"/>
    <property type="match status" value="1"/>
</dbReference>
<dbReference type="AlphaFoldDB" id="A0AAJ1T4Z2"/>
<evidence type="ECO:0000256" key="6">
    <source>
        <dbReference type="ARBA" id="ARBA00023098"/>
    </source>
</evidence>
<evidence type="ECO:0000256" key="8">
    <source>
        <dbReference type="ARBA" id="ARBA00023209"/>
    </source>
</evidence>
<dbReference type="PANTHER" id="PTHR10067:SF6">
    <property type="entry name" value="PHOSPHATIDYLSERINE DECARBOXYLASE PROENZYME, MITOCHONDRIAL"/>
    <property type="match status" value="1"/>
</dbReference>
<keyword evidence="5" id="KW-0210">Decarboxylase</keyword>
<keyword evidence="11" id="KW-0670">Pyruvate</keyword>
<evidence type="ECO:0000256" key="11">
    <source>
        <dbReference type="ARBA" id="ARBA00023317"/>
    </source>
</evidence>
<evidence type="ECO:0000256" key="3">
    <source>
        <dbReference type="ARBA" id="ARBA00012243"/>
    </source>
</evidence>
<accession>A0AAJ1T4Z2</accession>
<evidence type="ECO:0000256" key="5">
    <source>
        <dbReference type="ARBA" id="ARBA00022793"/>
    </source>
</evidence>
<dbReference type="Pfam" id="PF02666">
    <property type="entry name" value="PS_Dcarbxylase"/>
    <property type="match status" value="1"/>
</dbReference>
<name>A0AAJ1T4Z2_9BACI</name>
<dbReference type="NCBIfam" id="NF002853">
    <property type="entry name" value="PRK03140.1"/>
    <property type="match status" value="1"/>
</dbReference>
<dbReference type="EC" id="4.1.1.65" evidence="3"/>
<keyword evidence="14" id="KW-1185">Reference proteome</keyword>
<keyword evidence="6" id="KW-0443">Lipid metabolism</keyword>
<sequence length="265" mass="30337">MKESIYRVFIELTNKKWTSNLLKIFTQSSLSRPLIKSFAKVYKINQNEMEYPLAHYRSLHDFFIRRLKPGCRPIMTGEDSVISPVDAEIEEIGTITLLNKMMVKGKEYSIVDLLGDENIAEKYIGGTYMVLYLSPTNYHRIHSPITAEVIQQWELGVHSYPVNKWGLKYGREPLSKNYRSITELRTPNGHLVVAKIGAMFVNSIERIHSNNVWQKGEEVAYFSFGSTVVLLFEEGTFSKDENIIIPTQVKVGQLLGKLHKGIPLP</sequence>
<reference evidence="13" key="1">
    <citation type="submission" date="2023-07" db="EMBL/GenBank/DDBJ databases">
        <title>Genomic Encyclopedia of Type Strains, Phase IV (KMG-IV): sequencing the most valuable type-strain genomes for metagenomic binning, comparative biology and taxonomic classification.</title>
        <authorList>
            <person name="Goeker M."/>
        </authorList>
    </citation>
    <scope>NUCLEOTIDE SEQUENCE</scope>
    <source>
        <strain evidence="13">DSM 23947</strain>
    </source>
</reference>
<keyword evidence="4" id="KW-0444">Lipid biosynthesis</keyword>
<evidence type="ECO:0000256" key="9">
    <source>
        <dbReference type="ARBA" id="ARBA00023239"/>
    </source>
</evidence>
<dbReference type="InterPro" id="IPR033177">
    <property type="entry name" value="PSD-B"/>
</dbReference>
<organism evidence="13 14">
    <name type="scientific">Oikeobacillus pervagus</name>
    <dbReference type="NCBI Taxonomy" id="1325931"/>
    <lineage>
        <taxon>Bacteria</taxon>
        <taxon>Bacillati</taxon>
        <taxon>Bacillota</taxon>
        <taxon>Bacilli</taxon>
        <taxon>Bacillales</taxon>
        <taxon>Bacillaceae</taxon>
        <taxon>Oikeobacillus</taxon>
    </lineage>
</organism>
<evidence type="ECO:0000256" key="4">
    <source>
        <dbReference type="ARBA" id="ARBA00022516"/>
    </source>
</evidence>
<keyword evidence="9 13" id="KW-0456">Lyase</keyword>
<dbReference type="Proteomes" id="UP001237207">
    <property type="component" value="Unassembled WGS sequence"/>
</dbReference>
<comment type="caution">
    <text evidence="13">The sequence shown here is derived from an EMBL/GenBank/DDBJ whole genome shotgun (WGS) entry which is preliminary data.</text>
</comment>
<dbReference type="GO" id="GO:0006646">
    <property type="term" value="P:phosphatidylethanolamine biosynthetic process"/>
    <property type="evidence" value="ECO:0007669"/>
    <property type="project" value="TreeGrafter"/>
</dbReference>
<keyword evidence="7" id="KW-0865">Zymogen</keyword>
<evidence type="ECO:0000256" key="12">
    <source>
        <dbReference type="ARBA" id="ARBA00024326"/>
    </source>
</evidence>
<keyword evidence="8" id="KW-0594">Phospholipid biosynthesis</keyword>
<gene>
    <name evidence="13" type="ORF">J2S13_003200</name>
</gene>
<comment type="pathway">
    <text evidence="12">Phospholipid metabolism; phosphatidylethanolamine biosynthesis.</text>
</comment>
<proteinExistence type="predicted"/>
<dbReference type="NCBIfam" id="TIGR00163">
    <property type="entry name" value="PS_decarb"/>
    <property type="match status" value="1"/>
</dbReference>
<dbReference type="InterPro" id="IPR003817">
    <property type="entry name" value="PS_Dcarbxylase"/>
</dbReference>
<evidence type="ECO:0000313" key="13">
    <source>
        <dbReference type="EMBL" id="MDQ0216716.1"/>
    </source>
</evidence>
<comment type="pathway">
    <text evidence="2">Lipid metabolism.</text>
</comment>